<dbReference type="InterPro" id="IPR029058">
    <property type="entry name" value="AB_hydrolase_fold"/>
</dbReference>
<evidence type="ECO:0000256" key="2">
    <source>
        <dbReference type="ARBA" id="ARBA00038334"/>
    </source>
</evidence>
<dbReference type="Proteomes" id="UP000649328">
    <property type="component" value="Unassembled WGS sequence"/>
</dbReference>
<accession>A0A8H7GK60</accession>
<keyword evidence="5" id="KW-1185">Reference proteome</keyword>
<dbReference type="PRINTS" id="PR00412">
    <property type="entry name" value="EPOXHYDRLASE"/>
</dbReference>
<comment type="caution">
    <text evidence="4">The sequence shown here is derived from an EMBL/GenBank/DDBJ whole genome shotgun (WGS) entry which is preliminary data.</text>
</comment>
<evidence type="ECO:0000313" key="5">
    <source>
        <dbReference type="Proteomes" id="UP000649328"/>
    </source>
</evidence>
<dbReference type="AlphaFoldDB" id="A0A8H7GK60"/>
<comment type="similarity">
    <text evidence="2">Belongs to the AB hydrolase superfamily. Epoxide hydrolase family.</text>
</comment>
<evidence type="ECO:0000313" key="4">
    <source>
        <dbReference type="EMBL" id="KAF7998929.1"/>
    </source>
</evidence>
<dbReference type="EMBL" id="JACBPP010000010">
    <property type="protein sequence ID" value="KAF7998929.1"/>
    <property type="molecule type" value="Genomic_DNA"/>
</dbReference>
<dbReference type="OrthoDB" id="408373at2759"/>
<feature type="domain" description="AB hydrolase-1" evidence="3">
    <location>
        <begin position="34"/>
        <end position="293"/>
    </location>
</feature>
<organism evidence="4 5">
    <name type="scientific">Metschnikowia pulcherrima</name>
    <dbReference type="NCBI Taxonomy" id="27326"/>
    <lineage>
        <taxon>Eukaryota</taxon>
        <taxon>Fungi</taxon>
        <taxon>Dikarya</taxon>
        <taxon>Ascomycota</taxon>
        <taxon>Saccharomycotina</taxon>
        <taxon>Pichiomycetes</taxon>
        <taxon>Metschnikowiaceae</taxon>
        <taxon>Metschnikowia</taxon>
    </lineage>
</organism>
<dbReference type="Pfam" id="PF00561">
    <property type="entry name" value="Abhydrolase_1"/>
    <property type="match status" value="1"/>
</dbReference>
<protein>
    <recommendedName>
        <fullName evidence="3">AB hydrolase-1 domain-containing protein</fullName>
    </recommendedName>
</protein>
<dbReference type="GO" id="GO:0016787">
    <property type="term" value="F:hydrolase activity"/>
    <property type="evidence" value="ECO:0007669"/>
    <property type="project" value="UniProtKB-KW"/>
</dbReference>
<gene>
    <name evidence="4" type="ORF">HF325_006461</name>
</gene>
<dbReference type="Gene3D" id="3.40.50.1820">
    <property type="entry name" value="alpha/beta hydrolase"/>
    <property type="match status" value="1"/>
</dbReference>
<name>A0A8H7GK60_9ASCO</name>
<proteinExistence type="inferred from homology"/>
<evidence type="ECO:0000256" key="1">
    <source>
        <dbReference type="ARBA" id="ARBA00022801"/>
    </source>
</evidence>
<dbReference type="PANTHER" id="PTHR43329">
    <property type="entry name" value="EPOXIDE HYDROLASE"/>
    <property type="match status" value="1"/>
</dbReference>
<dbReference type="InterPro" id="IPR000073">
    <property type="entry name" value="AB_hydrolase_1"/>
</dbReference>
<dbReference type="InterPro" id="IPR000639">
    <property type="entry name" value="Epox_hydrolase-like"/>
</dbReference>
<reference evidence="4" key="1">
    <citation type="submission" date="2020-10" db="EMBL/GenBank/DDBJ databases">
        <title>The Whole-Genome Sequence of Metschnikowia persimmonesis, a Novel Endophytic Yeast Species Isolated from Medicinal Plant Diospyros kaki Thumb.</title>
        <authorList>
            <person name="Rahmat E."/>
            <person name="Kang Y."/>
        </authorList>
    </citation>
    <scope>NUCLEOTIDE SEQUENCE</scope>
    <source>
        <strain evidence="4">KIOM G15050</strain>
    </source>
</reference>
<sequence>MKHKITLRNGKRSFSAWSSHPQTLLGEPLAYERVIFLLHGFPDNNDSYNEMTPILKSHFEGRKEKSVLIIAPLMRGYEALSQGQSNEYCMYELAQDVLVWIQEVNPQKNLPVHIVGHDWGAIVAFKTASKYPELITSMVTLAIPYMTNLRPWHFLWYFPKQIWCLSYMLRMQSALFYRPAFGDVCKPGYLDSLWRFWSPDWDFSREIEPVRQTLAEPGVLDAATAYYRNLIPWKNLQEFGWPVDFEKVPTLILGGEKDGCMLAALYDLESRLLASTPRVKVQVLNGVGHFLHREDSVKVSELVCDWFDKYDL</sequence>
<keyword evidence="1" id="KW-0378">Hydrolase</keyword>
<evidence type="ECO:0000259" key="3">
    <source>
        <dbReference type="Pfam" id="PF00561"/>
    </source>
</evidence>
<dbReference type="SUPFAM" id="SSF53474">
    <property type="entry name" value="alpha/beta-Hydrolases"/>
    <property type="match status" value="1"/>
</dbReference>